<dbReference type="Proteomes" id="UP000681027">
    <property type="component" value="Unassembled WGS sequence"/>
</dbReference>
<reference evidence="1 2" key="1">
    <citation type="submission" date="2021-05" db="EMBL/GenBank/DDBJ databases">
        <title>Novel Bacillus species.</title>
        <authorList>
            <person name="Liu G."/>
        </authorList>
    </citation>
    <scope>NUCLEOTIDE SEQUENCE [LARGE SCALE GENOMIC DNA]</scope>
    <source>
        <strain evidence="1 2">FJAT-49705</strain>
    </source>
</reference>
<keyword evidence="2" id="KW-1185">Reference proteome</keyword>
<sequence>MFDLALGLVLFWIVNAGEAEVAGVTLKELKNSPRYDEHVLKSPIAKGPYQVNTITYGSENSYRKEFNQNDSLFTKTVVGYFQDS</sequence>
<accession>A0ABS5NSD3</accession>
<evidence type="ECO:0000313" key="2">
    <source>
        <dbReference type="Proteomes" id="UP000681027"/>
    </source>
</evidence>
<dbReference type="EMBL" id="JAGYPM010000002">
    <property type="protein sequence ID" value="MBS4190461.1"/>
    <property type="molecule type" value="Genomic_DNA"/>
</dbReference>
<comment type="caution">
    <text evidence="1">The sequence shown here is derived from an EMBL/GenBank/DDBJ whole genome shotgun (WGS) entry which is preliminary data.</text>
</comment>
<proteinExistence type="predicted"/>
<dbReference type="RefSeq" id="WP_213101908.1">
    <property type="nucleotide sequence ID" value="NZ_JAGYPM010000002.1"/>
</dbReference>
<organism evidence="1 2">
    <name type="scientific">Cytobacillus citreus</name>
    <dbReference type="NCBI Taxonomy" id="2833586"/>
    <lineage>
        <taxon>Bacteria</taxon>
        <taxon>Bacillati</taxon>
        <taxon>Bacillota</taxon>
        <taxon>Bacilli</taxon>
        <taxon>Bacillales</taxon>
        <taxon>Bacillaceae</taxon>
        <taxon>Cytobacillus</taxon>
    </lineage>
</organism>
<gene>
    <name evidence="1" type="ORF">KHA94_09690</name>
</gene>
<evidence type="ECO:0000313" key="1">
    <source>
        <dbReference type="EMBL" id="MBS4190461.1"/>
    </source>
</evidence>
<protein>
    <submittedName>
        <fullName evidence="1">Uncharacterized protein</fullName>
    </submittedName>
</protein>
<name>A0ABS5NSD3_9BACI</name>